<dbReference type="InterPro" id="IPR000073">
    <property type="entry name" value="AB_hydrolase_1"/>
</dbReference>
<dbReference type="Pfam" id="PF00561">
    <property type="entry name" value="Abhydrolase_1"/>
    <property type="match status" value="1"/>
</dbReference>
<accession>A0ABQ2V126</accession>
<dbReference type="PRINTS" id="PR00111">
    <property type="entry name" value="ABHYDROLASE"/>
</dbReference>
<reference evidence="3" key="1">
    <citation type="journal article" date="2019" name="Int. J. Syst. Evol. Microbiol.">
        <title>The Global Catalogue of Microorganisms (GCM) 10K type strain sequencing project: providing services to taxonomists for standard genome sequencing and annotation.</title>
        <authorList>
            <consortium name="The Broad Institute Genomics Platform"/>
            <consortium name="The Broad Institute Genome Sequencing Center for Infectious Disease"/>
            <person name="Wu L."/>
            <person name="Ma J."/>
        </authorList>
    </citation>
    <scope>NUCLEOTIDE SEQUENCE [LARGE SCALE GENOMIC DNA]</scope>
    <source>
        <strain evidence="3">JCM 3399</strain>
    </source>
</reference>
<sequence>MFFEGHDGTRLWYEEYGQGETLVFVSSAMLPTDMWEYQIPFFVDRGFRCVTFDRRGHGRSDRPPAGYDYDSTADDLAALLDHLDLRRVTLVGHSMGGAEIARYLARHGSGRVARAAFIAAMLPFLKLTDDNPSGLPEAAFEASLALLRTDRPRWMARQAQVFFATHLGNNDISPLMVDFTIAQCLSCAPYATLQVQQAIFHTDHRAGLREIDVPTLIVHGAADFTAPIDVTGRRTAELIPGAVYKEYPTAGHGIYASHHAQLNADLLEFLKS</sequence>
<evidence type="ECO:0000313" key="2">
    <source>
        <dbReference type="EMBL" id="GGU63984.1"/>
    </source>
</evidence>
<name>A0ABQ2V126_9ACTN</name>
<dbReference type="Proteomes" id="UP000654471">
    <property type="component" value="Unassembled WGS sequence"/>
</dbReference>
<evidence type="ECO:0000313" key="3">
    <source>
        <dbReference type="Proteomes" id="UP000654471"/>
    </source>
</evidence>
<comment type="caution">
    <text evidence="2">The sequence shown here is derived from an EMBL/GenBank/DDBJ whole genome shotgun (WGS) entry which is preliminary data.</text>
</comment>
<gene>
    <name evidence="2" type="ORF">GCM10010211_31330</name>
</gene>
<protein>
    <submittedName>
        <fullName evidence="2">Arylesterase</fullName>
    </submittedName>
</protein>
<organism evidence="2 3">
    <name type="scientific">Streptomyces albospinus</name>
    <dbReference type="NCBI Taxonomy" id="285515"/>
    <lineage>
        <taxon>Bacteria</taxon>
        <taxon>Bacillati</taxon>
        <taxon>Actinomycetota</taxon>
        <taxon>Actinomycetes</taxon>
        <taxon>Kitasatosporales</taxon>
        <taxon>Streptomycetaceae</taxon>
        <taxon>Streptomyces</taxon>
    </lineage>
</organism>
<dbReference type="InterPro" id="IPR029058">
    <property type="entry name" value="AB_hydrolase_fold"/>
</dbReference>
<dbReference type="EMBL" id="BMRP01000009">
    <property type="protein sequence ID" value="GGU63984.1"/>
    <property type="molecule type" value="Genomic_DNA"/>
</dbReference>
<dbReference type="Gene3D" id="3.40.50.1820">
    <property type="entry name" value="alpha/beta hydrolase"/>
    <property type="match status" value="1"/>
</dbReference>
<dbReference type="SUPFAM" id="SSF53474">
    <property type="entry name" value="alpha/beta-Hydrolases"/>
    <property type="match status" value="1"/>
</dbReference>
<feature type="domain" description="AB hydrolase-1" evidence="1">
    <location>
        <begin position="32"/>
        <end position="255"/>
    </location>
</feature>
<evidence type="ECO:0000259" key="1">
    <source>
        <dbReference type="Pfam" id="PF00561"/>
    </source>
</evidence>
<dbReference type="RefSeq" id="WP_189300359.1">
    <property type="nucleotide sequence ID" value="NZ_BMRP01000009.1"/>
</dbReference>
<dbReference type="PANTHER" id="PTHR43433:SF4">
    <property type="entry name" value="NON-HEME CHLOROPEROXIDASE-RELATED"/>
    <property type="match status" value="1"/>
</dbReference>
<dbReference type="InterPro" id="IPR050471">
    <property type="entry name" value="AB_hydrolase"/>
</dbReference>
<dbReference type="PANTHER" id="PTHR43433">
    <property type="entry name" value="HYDROLASE, ALPHA/BETA FOLD FAMILY PROTEIN"/>
    <property type="match status" value="1"/>
</dbReference>
<proteinExistence type="predicted"/>
<keyword evidence="3" id="KW-1185">Reference proteome</keyword>